<protein>
    <submittedName>
        <fullName evidence="2">Uncharacterized protein</fullName>
    </submittedName>
</protein>
<feature type="region of interest" description="Disordered" evidence="1">
    <location>
        <begin position="82"/>
        <end position="102"/>
    </location>
</feature>
<evidence type="ECO:0000313" key="3">
    <source>
        <dbReference type="Proteomes" id="UP000189796"/>
    </source>
</evidence>
<organism evidence="2 3">
    <name type="scientific">Bradyrhizobium erythrophlei</name>
    <dbReference type="NCBI Taxonomy" id="1437360"/>
    <lineage>
        <taxon>Bacteria</taxon>
        <taxon>Pseudomonadati</taxon>
        <taxon>Pseudomonadota</taxon>
        <taxon>Alphaproteobacteria</taxon>
        <taxon>Hyphomicrobiales</taxon>
        <taxon>Nitrobacteraceae</taxon>
        <taxon>Bradyrhizobium</taxon>
    </lineage>
</organism>
<proteinExistence type="predicted"/>
<dbReference type="AlphaFoldDB" id="A0A1M5ITS0"/>
<dbReference type="EMBL" id="LT670817">
    <property type="protein sequence ID" value="SHG31717.1"/>
    <property type="molecule type" value="Genomic_DNA"/>
</dbReference>
<dbReference type="OrthoDB" id="8252409at2"/>
<evidence type="ECO:0000256" key="1">
    <source>
        <dbReference type="SAM" id="MobiDB-lite"/>
    </source>
</evidence>
<evidence type="ECO:0000313" key="2">
    <source>
        <dbReference type="EMBL" id="SHG31717.1"/>
    </source>
</evidence>
<dbReference type="RefSeq" id="WP_079600369.1">
    <property type="nucleotide sequence ID" value="NZ_LT670817.1"/>
</dbReference>
<reference evidence="2 3" key="1">
    <citation type="submission" date="2016-11" db="EMBL/GenBank/DDBJ databases">
        <authorList>
            <person name="Jaros S."/>
            <person name="Januszkiewicz K."/>
            <person name="Wedrychowicz H."/>
        </authorList>
    </citation>
    <scope>NUCLEOTIDE SEQUENCE [LARGE SCALE GENOMIC DNA]</scope>
    <source>
        <strain evidence="2 3">GAS138</strain>
    </source>
</reference>
<sequence>MAHFLTGDEKDPELIYDDDYRSYLMARNRSSGGYRFGRTLGKHVSVHARTAVSRVNGFLKNMIEAIASAKLRRMERELELRGVRYDRPDDGRTARTSEPTER</sequence>
<accession>A0A1M5ITS0</accession>
<dbReference type="Proteomes" id="UP000189796">
    <property type="component" value="Chromosome I"/>
</dbReference>
<name>A0A1M5ITS0_9BRAD</name>
<gene>
    <name evidence="2" type="ORF">SAMN05443248_1127</name>
</gene>